<proteinExistence type="predicted"/>
<dbReference type="EMBL" id="FPBH01000024">
    <property type="protein sequence ID" value="SFU23944.1"/>
    <property type="molecule type" value="Genomic_DNA"/>
</dbReference>
<reference evidence="1 2" key="1">
    <citation type="submission" date="2016-10" db="EMBL/GenBank/DDBJ databases">
        <authorList>
            <person name="de Groot N.N."/>
        </authorList>
    </citation>
    <scope>NUCLEOTIDE SEQUENCE [LARGE SCALE GENOMIC DNA]</scope>
    <source>
        <strain evidence="1 2">LMG 27731</strain>
    </source>
</reference>
<organism evidence="1 2">
    <name type="scientific">Paraburkholderia aspalathi</name>
    <dbReference type="NCBI Taxonomy" id="1324617"/>
    <lineage>
        <taxon>Bacteria</taxon>
        <taxon>Pseudomonadati</taxon>
        <taxon>Pseudomonadota</taxon>
        <taxon>Betaproteobacteria</taxon>
        <taxon>Burkholderiales</taxon>
        <taxon>Burkholderiaceae</taxon>
        <taxon>Paraburkholderia</taxon>
    </lineage>
</organism>
<dbReference type="AlphaFoldDB" id="A0A1I7EJ64"/>
<evidence type="ECO:0000313" key="2">
    <source>
        <dbReference type="Proteomes" id="UP000198844"/>
    </source>
</evidence>
<gene>
    <name evidence="1" type="ORF">SAMN05192563_102414</name>
</gene>
<evidence type="ECO:0000313" key="1">
    <source>
        <dbReference type="EMBL" id="SFU23944.1"/>
    </source>
</evidence>
<name>A0A1I7EJ64_9BURK</name>
<dbReference type="RefSeq" id="WP_279630566.1">
    <property type="nucleotide sequence ID" value="NZ_FPBH01000024.1"/>
</dbReference>
<sequence>MKDIDLNERVEEIELVLSTLFELPKAPATSSYDDGAIFFIQAPG</sequence>
<accession>A0A1I7EJ64</accession>
<dbReference type="Proteomes" id="UP000198844">
    <property type="component" value="Unassembled WGS sequence"/>
</dbReference>
<protein>
    <submittedName>
        <fullName evidence="1">Uncharacterized protein</fullName>
    </submittedName>
</protein>